<dbReference type="KEGG" id="asla:NCTC11923_01399"/>
<feature type="transmembrane region" description="Helical" evidence="1">
    <location>
        <begin position="58"/>
        <end position="83"/>
    </location>
</feature>
<protein>
    <submittedName>
        <fullName evidence="2">Uncharacterized protein</fullName>
    </submittedName>
</protein>
<accession>A0A3S4SKF0</accession>
<proteinExistence type="predicted"/>
<feature type="transmembrane region" description="Helical" evidence="1">
    <location>
        <begin position="95"/>
        <end position="119"/>
    </location>
</feature>
<keyword evidence="1" id="KW-0472">Membrane</keyword>
<sequence length="247" mass="26534">MLTTVSILAFLVASIAWIVGDALIVGFHRPDKTEHARFIALAGSDNGAFYTRINNRRLAAGALIGQYTAPLFLAGLWAHWVILRDAAHPEVGLTGLALLAIGIIYSPLAHAGFYPLALASARLQEALDRSGTAEWEPDAGDPAAHSPEVTACAPHVRRAERFLALAWVPSIGAICLGWLIICVPLAAGWTALPRWAVLFTPLVQMLPWSLLPRLPYPGKPLLNGALFNIVNLVWAIALLCLAPGLHE</sequence>
<feature type="transmembrane region" description="Helical" evidence="1">
    <location>
        <begin position="6"/>
        <end position="27"/>
    </location>
</feature>
<evidence type="ECO:0000313" key="3">
    <source>
        <dbReference type="Proteomes" id="UP000276899"/>
    </source>
</evidence>
<dbReference type="EMBL" id="LR134363">
    <property type="protein sequence ID" value="VEG74760.1"/>
    <property type="molecule type" value="Genomic_DNA"/>
</dbReference>
<keyword evidence="1" id="KW-1133">Transmembrane helix</keyword>
<name>A0A3S4SKF0_9ACTO</name>
<dbReference type="AlphaFoldDB" id="A0A3S4SKF0"/>
<keyword evidence="3" id="KW-1185">Reference proteome</keyword>
<keyword evidence="1" id="KW-0812">Transmembrane</keyword>
<dbReference type="Proteomes" id="UP000276899">
    <property type="component" value="Chromosome"/>
</dbReference>
<gene>
    <name evidence="2" type="ORF">NCTC11923_01399</name>
</gene>
<dbReference type="STRING" id="1278298.GCA_000428685_02486"/>
<evidence type="ECO:0000256" key="1">
    <source>
        <dbReference type="SAM" id="Phobius"/>
    </source>
</evidence>
<organism evidence="2 3">
    <name type="scientific">Actinomyces slackii</name>
    <dbReference type="NCBI Taxonomy" id="52774"/>
    <lineage>
        <taxon>Bacteria</taxon>
        <taxon>Bacillati</taxon>
        <taxon>Actinomycetota</taxon>
        <taxon>Actinomycetes</taxon>
        <taxon>Actinomycetales</taxon>
        <taxon>Actinomycetaceae</taxon>
        <taxon>Actinomyces</taxon>
    </lineage>
</organism>
<feature type="transmembrane region" description="Helical" evidence="1">
    <location>
        <begin position="223"/>
        <end position="245"/>
    </location>
</feature>
<evidence type="ECO:0000313" key="2">
    <source>
        <dbReference type="EMBL" id="VEG74760.1"/>
    </source>
</evidence>
<feature type="transmembrane region" description="Helical" evidence="1">
    <location>
        <begin position="192"/>
        <end position="211"/>
    </location>
</feature>
<reference evidence="2 3" key="1">
    <citation type="submission" date="2018-12" db="EMBL/GenBank/DDBJ databases">
        <authorList>
            <consortium name="Pathogen Informatics"/>
        </authorList>
    </citation>
    <scope>NUCLEOTIDE SEQUENCE [LARGE SCALE GENOMIC DNA]</scope>
    <source>
        <strain evidence="2 3">NCTC11923</strain>
    </source>
</reference>
<feature type="transmembrane region" description="Helical" evidence="1">
    <location>
        <begin position="162"/>
        <end position="186"/>
    </location>
</feature>
<dbReference type="RefSeq" id="WP_026427315.1">
    <property type="nucleotide sequence ID" value="NZ_CBCRWE010000037.1"/>
</dbReference>